<dbReference type="RefSeq" id="WP_132248060.1">
    <property type="nucleotide sequence ID" value="NZ_SLWV01000040.1"/>
</dbReference>
<dbReference type="InterPro" id="IPR019606">
    <property type="entry name" value="GerMN"/>
</dbReference>
<reference evidence="2 3" key="1">
    <citation type="submission" date="2019-03" db="EMBL/GenBank/DDBJ databases">
        <title>Genomic Encyclopedia of Type Strains, Phase IV (KMG-IV): sequencing the most valuable type-strain genomes for metagenomic binning, comparative biology and taxonomic classification.</title>
        <authorList>
            <person name="Goeker M."/>
        </authorList>
    </citation>
    <scope>NUCLEOTIDE SEQUENCE [LARGE SCALE GENOMIC DNA]</scope>
    <source>
        <strain evidence="2 3">DSM 102940</strain>
    </source>
</reference>
<name>A0A4R2K9V6_9FIRM</name>
<keyword evidence="3" id="KW-1185">Reference proteome</keyword>
<comment type="caution">
    <text evidence="2">The sequence shown here is derived from an EMBL/GenBank/DDBJ whole genome shotgun (WGS) entry which is preliminary data.</text>
</comment>
<protein>
    <submittedName>
        <fullName evidence="2">Sporulation and spore germination protein</fullName>
    </submittedName>
</protein>
<proteinExistence type="predicted"/>
<feature type="domain" description="GerMN" evidence="1">
    <location>
        <begin position="209"/>
        <end position="293"/>
    </location>
</feature>
<dbReference type="SMART" id="SM00909">
    <property type="entry name" value="Germane"/>
    <property type="match status" value="2"/>
</dbReference>
<feature type="domain" description="GerMN" evidence="1">
    <location>
        <begin position="337"/>
        <end position="429"/>
    </location>
</feature>
<evidence type="ECO:0000313" key="2">
    <source>
        <dbReference type="EMBL" id="TCO68767.1"/>
    </source>
</evidence>
<dbReference type="Pfam" id="PF10646">
    <property type="entry name" value="Germane"/>
    <property type="match status" value="2"/>
</dbReference>
<dbReference type="EMBL" id="SLWV01000040">
    <property type="protein sequence ID" value="TCO68767.1"/>
    <property type="molecule type" value="Genomic_DNA"/>
</dbReference>
<organism evidence="2 3">
    <name type="scientific">Marinisporobacter balticus</name>
    <dbReference type="NCBI Taxonomy" id="2018667"/>
    <lineage>
        <taxon>Bacteria</taxon>
        <taxon>Bacillati</taxon>
        <taxon>Bacillota</taxon>
        <taxon>Clostridia</taxon>
        <taxon>Peptostreptococcales</taxon>
        <taxon>Thermotaleaceae</taxon>
        <taxon>Marinisporobacter</taxon>
    </lineage>
</organism>
<evidence type="ECO:0000259" key="1">
    <source>
        <dbReference type="SMART" id="SM00909"/>
    </source>
</evidence>
<sequence>MIKSLFNLFLIFILCFTALGMPLNLDLSKFSNLPDFPFDFSVADENVSYKTDIDSFSSENPTQINFQIQMQNAEIRSANPSDFSFLLDVIKNDGTRSTLDVSTLIQALPPVKISSDVSHIKNFSLNLSQKKLNLPDGTYTFKLYSTSNALEDAKPLKFDVTYFTLSTYIPAINEMAHGMMPLTLYFPDPSYYEYLVPITRFVNYNRIPLSTIVKNLREGSVSLGVASPIPNVTKLRIKKDMVLVYISKDLEKYNENPKNATFALNSFVQSLTTIPNIDKVKFFVNGKESDTLFNTYDTKTLFSKNTDVKVYLGLDANEKRLLLVPQNMAIVSEDTLIEDMITALKTAKVTGRNFENVIAPIPENITLINFSRQEDTLTLNFSKELLYAYNDRLDLQRMMLDSLLFSFTSIAGIKEIQILVEDQMTDSFGGVDLSQAQTCPKFINPEKE</sequence>
<dbReference type="Proteomes" id="UP000294919">
    <property type="component" value="Unassembled WGS sequence"/>
</dbReference>
<dbReference type="OrthoDB" id="1953838at2"/>
<evidence type="ECO:0000313" key="3">
    <source>
        <dbReference type="Proteomes" id="UP000294919"/>
    </source>
</evidence>
<dbReference type="AlphaFoldDB" id="A0A4R2K9V6"/>
<gene>
    <name evidence="2" type="ORF">EV214_14012</name>
</gene>
<accession>A0A4R2K9V6</accession>